<dbReference type="Gene3D" id="3.90.79.10">
    <property type="entry name" value="Nucleoside Triphosphate Pyrophosphohydrolase"/>
    <property type="match status" value="1"/>
</dbReference>
<feature type="domain" description="Nudix hydrolase" evidence="3">
    <location>
        <begin position="9"/>
        <end position="138"/>
    </location>
</feature>
<organism evidence="4 5">
    <name type="scientific">Nesterenkonia lacusekhoensis</name>
    <dbReference type="NCBI Taxonomy" id="150832"/>
    <lineage>
        <taxon>Bacteria</taxon>
        <taxon>Bacillati</taxon>
        <taxon>Actinomycetota</taxon>
        <taxon>Actinomycetes</taxon>
        <taxon>Micrococcales</taxon>
        <taxon>Micrococcaceae</taxon>
        <taxon>Nesterenkonia</taxon>
    </lineage>
</organism>
<evidence type="ECO:0000256" key="2">
    <source>
        <dbReference type="ARBA" id="ARBA00022801"/>
    </source>
</evidence>
<dbReference type="InterPro" id="IPR015797">
    <property type="entry name" value="NUDIX_hydrolase-like_dom_sf"/>
</dbReference>
<gene>
    <name evidence="4" type="ORF">JOF45_001226</name>
</gene>
<reference evidence="4 5" key="1">
    <citation type="submission" date="2021-03" db="EMBL/GenBank/DDBJ databases">
        <title>Sequencing the genomes of 1000 actinobacteria strains.</title>
        <authorList>
            <person name="Klenk H.-P."/>
        </authorList>
    </citation>
    <scope>NUCLEOTIDE SEQUENCE [LARGE SCALE GENOMIC DNA]</scope>
    <source>
        <strain evidence="4 5">DSM 12544</strain>
    </source>
</reference>
<comment type="caution">
    <text evidence="4">The sequence shown here is derived from an EMBL/GenBank/DDBJ whole genome shotgun (WGS) entry which is preliminary data.</text>
</comment>
<keyword evidence="5" id="KW-1185">Reference proteome</keyword>
<dbReference type="InterPro" id="IPR000086">
    <property type="entry name" value="NUDIX_hydrolase_dom"/>
</dbReference>
<dbReference type="EMBL" id="JAGINX010000001">
    <property type="protein sequence ID" value="MBP2318207.1"/>
    <property type="molecule type" value="Genomic_DNA"/>
</dbReference>
<evidence type="ECO:0000256" key="1">
    <source>
        <dbReference type="ARBA" id="ARBA00001946"/>
    </source>
</evidence>
<proteinExistence type="predicted"/>
<evidence type="ECO:0000313" key="4">
    <source>
        <dbReference type="EMBL" id="MBP2318207.1"/>
    </source>
</evidence>
<dbReference type="CDD" id="cd04690">
    <property type="entry name" value="NUDIX_Hydrolase"/>
    <property type="match status" value="1"/>
</dbReference>
<evidence type="ECO:0000259" key="3">
    <source>
        <dbReference type="PROSITE" id="PS51462"/>
    </source>
</evidence>
<evidence type="ECO:0000313" key="5">
    <source>
        <dbReference type="Proteomes" id="UP001519331"/>
    </source>
</evidence>
<sequence>MDSGLQNPSIIRVAAVVICDSQRRILTVRKRGTHRFMLPGGKPEAGEDPHQAAAREAYEEIGLDLDAHTLEHLGQFSADAANEPGQLVQAEAYLLPEPQRPEDLQAAAEIDELRWMSAEQIVTGTDIAPLLSTQIIPAWMERTG</sequence>
<accession>A0ABS4T180</accession>
<dbReference type="PANTHER" id="PTHR43046:SF2">
    <property type="entry name" value="8-OXO-DGTP DIPHOSPHATASE-RELATED"/>
    <property type="match status" value="1"/>
</dbReference>
<dbReference type="Pfam" id="PF00293">
    <property type="entry name" value="NUDIX"/>
    <property type="match status" value="1"/>
</dbReference>
<dbReference type="PANTHER" id="PTHR43046">
    <property type="entry name" value="GDP-MANNOSE MANNOSYL HYDROLASE"/>
    <property type="match status" value="1"/>
</dbReference>
<dbReference type="RefSeq" id="WP_210048546.1">
    <property type="nucleotide sequence ID" value="NZ_JAGINX010000001.1"/>
</dbReference>
<dbReference type="SUPFAM" id="SSF55811">
    <property type="entry name" value="Nudix"/>
    <property type="match status" value="1"/>
</dbReference>
<dbReference type="InterPro" id="IPR020084">
    <property type="entry name" value="NUDIX_hydrolase_CS"/>
</dbReference>
<comment type="cofactor">
    <cofactor evidence="1">
        <name>Mg(2+)</name>
        <dbReference type="ChEBI" id="CHEBI:18420"/>
    </cofactor>
</comment>
<protein>
    <submittedName>
        <fullName evidence="4">8-oxo-dGTP pyrophosphatase MutT (NUDIX family)</fullName>
    </submittedName>
</protein>
<keyword evidence="2" id="KW-0378">Hydrolase</keyword>
<dbReference type="PROSITE" id="PS51462">
    <property type="entry name" value="NUDIX"/>
    <property type="match status" value="1"/>
</dbReference>
<name>A0ABS4T180_9MICC</name>
<dbReference type="PROSITE" id="PS00893">
    <property type="entry name" value="NUDIX_BOX"/>
    <property type="match status" value="1"/>
</dbReference>
<dbReference type="Proteomes" id="UP001519331">
    <property type="component" value="Unassembled WGS sequence"/>
</dbReference>